<name>A0A329E0B5_VIBDI</name>
<comment type="caution">
    <text evidence="11">The sequence shown here is derived from an EMBL/GenBank/DDBJ whole genome shotgun (WGS) entry which is preliminary data.</text>
</comment>
<keyword evidence="2 8" id="KW-0812">Transmembrane</keyword>
<dbReference type="RefSeq" id="WP_258401252.1">
    <property type="nucleotide sequence ID" value="NZ_JBJKCE010000001.1"/>
</dbReference>
<evidence type="ECO:0000256" key="1">
    <source>
        <dbReference type="ARBA" id="ARBA00004141"/>
    </source>
</evidence>
<sequence>MRLHSIRLKMMLPIILLTVLVISIFVFMQVIIKIEDRAMEKQTKSYFEAIAVVLNADRDIYQARLAQAEMLSDYGDKQQQQKDFDENAQQVYDRFQSFRKYLVDEPELVAPFNNFDALYDDWLQSSKNVSSIYVASQFVNDRLTDIDKDFFTMRNLLDQAEAKLRVHASDWSEDNTDRQILKRYLDALAEVLNADRDLYQARLAQQKFVTGIGDAEKNLNDFQENALQANNRFQSYRTLMSPEPEFVSPYEQFDGLFSGWFKESSELMDSDEIKIAGSQKDVLSSTDEKFERIRDVLDKAGEAVKNQGRIKEQETAQEIQRYQQITIGIVAIGFLIAFLISYYIPKNITQNVNNISQRIREISEGDGDLTARINSNAKDELGDLAQEFDTFVGNLQTIMKTIQSKSSALGDSTHRLEAVANSVSNITQKLVESSDSIVSAASEMSMANAQMADVAANTSDESTSAAEHIDRGRDVVTSSHASIDSLVDNIDVTMTKAEELEKNSEAISSVLEVIRGIAEQTNLLALNAAIEAARAGEFGRGFAVVADEVRKLATQTGESTNQIEKMISQLTDSVSDAFTAIKLSKDNANSAVSNFDSVIQVFDALNSSLSSVRDLSEQTALATQEQSSVSNEINQNLISMKDQTDGVDRASKEIRQQFNDLNSVYIELNNQVSKFRV</sequence>
<dbReference type="CDD" id="cd06225">
    <property type="entry name" value="HAMP"/>
    <property type="match status" value="1"/>
</dbReference>
<evidence type="ECO:0000256" key="5">
    <source>
        <dbReference type="ARBA" id="ARBA00023224"/>
    </source>
</evidence>
<proteinExistence type="inferred from homology"/>
<keyword evidence="3 8" id="KW-1133">Transmembrane helix</keyword>
<dbReference type="PROSITE" id="PS50885">
    <property type="entry name" value="HAMP"/>
    <property type="match status" value="1"/>
</dbReference>
<organism evidence="11 12">
    <name type="scientific">Vibrio diazotrophicus</name>
    <dbReference type="NCBI Taxonomy" id="685"/>
    <lineage>
        <taxon>Bacteria</taxon>
        <taxon>Pseudomonadati</taxon>
        <taxon>Pseudomonadota</taxon>
        <taxon>Gammaproteobacteria</taxon>
        <taxon>Vibrionales</taxon>
        <taxon>Vibrionaceae</taxon>
        <taxon>Vibrio</taxon>
    </lineage>
</organism>
<evidence type="ECO:0000256" key="8">
    <source>
        <dbReference type="SAM" id="Phobius"/>
    </source>
</evidence>
<dbReference type="GO" id="GO:0016020">
    <property type="term" value="C:membrane"/>
    <property type="evidence" value="ECO:0007669"/>
    <property type="project" value="UniProtKB-SubCell"/>
</dbReference>
<evidence type="ECO:0000256" key="2">
    <source>
        <dbReference type="ARBA" id="ARBA00022692"/>
    </source>
</evidence>
<dbReference type="GO" id="GO:0007165">
    <property type="term" value="P:signal transduction"/>
    <property type="evidence" value="ECO:0007669"/>
    <property type="project" value="UniProtKB-KW"/>
</dbReference>
<dbReference type="CDD" id="cd11386">
    <property type="entry name" value="MCP_signal"/>
    <property type="match status" value="1"/>
</dbReference>
<feature type="transmembrane region" description="Helical" evidence="8">
    <location>
        <begin position="12"/>
        <end position="32"/>
    </location>
</feature>
<evidence type="ECO:0000256" key="4">
    <source>
        <dbReference type="ARBA" id="ARBA00023136"/>
    </source>
</evidence>
<evidence type="ECO:0000259" key="10">
    <source>
        <dbReference type="PROSITE" id="PS50885"/>
    </source>
</evidence>
<dbReference type="FunFam" id="1.10.287.950:FF:000001">
    <property type="entry name" value="Methyl-accepting chemotaxis sensory transducer"/>
    <property type="match status" value="1"/>
</dbReference>
<dbReference type="SMART" id="SM00283">
    <property type="entry name" value="MA"/>
    <property type="match status" value="1"/>
</dbReference>
<reference evidence="11 12" key="1">
    <citation type="submission" date="2018-06" db="EMBL/GenBank/DDBJ databases">
        <title>Freshwater and sediment microbial communities from various areas in North America, analyzing microbe dynamics in response to fracking.</title>
        <authorList>
            <person name="Lamendella R."/>
        </authorList>
    </citation>
    <scope>NUCLEOTIDE SEQUENCE [LARGE SCALE GENOMIC DNA]</scope>
    <source>
        <strain evidence="11 12">99A</strain>
    </source>
</reference>
<dbReference type="Proteomes" id="UP000248729">
    <property type="component" value="Unassembled WGS sequence"/>
</dbReference>
<dbReference type="PROSITE" id="PS50111">
    <property type="entry name" value="CHEMOTAXIS_TRANSDUC_2"/>
    <property type="match status" value="1"/>
</dbReference>
<dbReference type="Gene3D" id="6.10.340.10">
    <property type="match status" value="1"/>
</dbReference>
<feature type="domain" description="HAMP" evidence="10">
    <location>
        <begin position="346"/>
        <end position="400"/>
    </location>
</feature>
<protein>
    <submittedName>
        <fullName evidence="11">Methyl-accepting chemotaxis protein</fullName>
    </submittedName>
</protein>
<keyword evidence="4 8" id="KW-0472">Membrane</keyword>
<accession>A0A329E0B5</accession>
<dbReference type="Pfam" id="PF00015">
    <property type="entry name" value="MCPsignal"/>
    <property type="match status" value="1"/>
</dbReference>
<dbReference type="EMBL" id="QLTR01000037">
    <property type="protein sequence ID" value="RAS57112.1"/>
    <property type="molecule type" value="Genomic_DNA"/>
</dbReference>
<feature type="domain" description="Methyl-accepting transducer" evidence="9">
    <location>
        <begin position="405"/>
        <end position="641"/>
    </location>
</feature>
<feature type="transmembrane region" description="Helical" evidence="8">
    <location>
        <begin position="325"/>
        <end position="344"/>
    </location>
</feature>
<evidence type="ECO:0000259" key="9">
    <source>
        <dbReference type="PROSITE" id="PS50111"/>
    </source>
</evidence>
<evidence type="ECO:0000256" key="6">
    <source>
        <dbReference type="ARBA" id="ARBA00029447"/>
    </source>
</evidence>
<dbReference type="PANTHER" id="PTHR32089:SF119">
    <property type="entry name" value="METHYL-ACCEPTING CHEMOTAXIS PROTEIN CTPL"/>
    <property type="match status" value="1"/>
</dbReference>
<dbReference type="InterPro" id="IPR003660">
    <property type="entry name" value="HAMP_dom"/>
</dbReference>
<dbReference type="Pfam" id="PF00672">
    <property type="entry name" value="HAMP"/>
    <property type="match status" value="1"/>
</dbReference>
<comment type="subcellular location">
    <subcellularLocation>
        <location evidence="1">Membrane</location>
        <topology evidence="1">Multi-pass membrane protein</topology>
    </subcellularLocation>
</comment>
<evidence type="ECO:0000313" key="12">
    <source>
        <dbReference type="Proteomes" id="UP000248729"/>
    </source>
</evidence>
<dbReference type="SMART" id="SM00304">
    <property type="entry name" value="HAMP"/>
    <property type="match status" value="1"/>
</dbReference>
<dbReference type="PANTHER" id="PTHR32089">
    <property type="entry name" value="METHYL-ACCEPTING CHEMOTAXIS PROTEIN MCPB"/>
    <property type="match status" value="1"/>
</dbReference>
<evidence type="ECO:0000313" key="11">
    <source>
        <dbReference type="EMBL" id="RAS57112.1"/>
    </source>
</evidence>
<dbReference type="InterPro" id="IPR004089">
    <property type="entry name" value="MCPsignal_dom"/>
</dbReference>
<dbReference type="GO" id="GO:0006935">
    <property type="term" value="P:chemotaxis"/>
    <property type="evidence" value="ECO:0007669"/>
    <property type="project" value="UniProtKB-ARBA"/>
</dbReference>
<dbReference type="Gene3D" id="1.10.287.950">
    <property type="entry name" value="Methyl-accepting chemotaxis protein"/>
    <property type="match status" value="1"/>
</dbReference>
<comment type="similarity">
    <text evidence="6">Belongs to the methyl-accepting chemotaxis (MCP) protein family.</text>
</comment>
<gene>
    <name evidence="11" type="ORF">DET48_1373</name>
</gene>
<dbReference type="SUPFAM" id="SSF58104">
    <property type="entry name" value="Methyl-accepting chemotaxis protein (MCP) signaling domain"/>
    <property type="match status" value="1"/>
</dbReference>
<evidence type="ECO:0000256" key="7">
    <source>
        <dbReference type="PROSITE-ProRule" id="PRU00284"/>
    </source>
</evidence>
<dbReference type="AlphaFoldDB" id="A0A329E0B5"/>
<keyword evidence="5 7" id="KW-0807">Transducer</keyword>
<evidence type="ECO:0000256" key="3">
    <source>
        <dbReference type="ARBA" id="ARBA00022989"/>
    </source>
</evidence>